<dbReference type="SUPFAM" id="SSF52540">
    <property type="entry name" value="P-loop containing nucleoside triphosphate hydrolases"/>
    <property type="match status" value="1"/>
</dbReference>
<comment type="caution">
    <text evidence="13">The sequence shown here is derived from an EMBL/GenBank/DDBJ whole genome shotgun (WGS) entry which is preliminary data.</text>
</comment>
<dbReference type="InterPro" id="IPR016136">
    <property type="entry name" value="DNA_helicase_N/primase_C"/>
</dbReference>
<evidence type="ECO:0000256" key="9">
    <source>
        <dbReference type="ARBA" id="ARBA00023235"/>
    </source>
</evidence>
<sequence>MENSASEIEEAVLGACLLERGAQDTVLKRLRPEMFYVSAHQAVFRAVAALYGRGEGVDMLTVTEEMRRSGTLDEAGGAYRVAMLAGRVASAAHIEYHCLILQQYYLRRRLVQVLSEQLKAAGDMTNDVYDVVIAVQREIAALLDDSEVEDHLHDMPEVMDRTVREVERRQALSVGGLTGVPTGLAELDALTGGWQPGNLIFTAARPGDGKTAIDLFFARKAAMAGIPVAFFTLEMTAAEVGERFVLAESRADPLRMKRGQLTDEELDDVRRTAERMSALPIHVDDTPYINIDQLCIIAKGLQAKGRLGLLFVDYLQLLETVSKGRTREQEVAECSRRLKGLARSLGCPVIVSSQLNRQVEGQRYGIPELRNLRESGAIEQDADMVVMLYRPERCGFHTEKDSGYPTEGLGVAIVAKHRNGSTGKVYYGYNPSMTRIGEYEPPAGWIKKLL</sequence>
<dbReference type="Gene3D" id="3.40.50.300">
    <property type="entry name" value="P-loop containing nucleotide triphosphate hydrolases"/>
    <property type="match status" value="1"/>
</dbReference>
<keyword evidence="7" id="KW-0067">ATP-binding</keyword>
<evidence type="ECO:0000313" key="14">
    <source>
        <dbReference type="Proteomes" id="UP000616346"/>
    </source>
</evidence>
<evidence type="ECO:0000256" key="7">
    <source>
        <dbReference type="ARBA" id="ARBA00022840"/>
    </source>
</evidence>
<dbReference type="RefSeq" id="WP_191709597.1">
    <property type="nucleotide sequence ID" value="NZ_JACSPQ010000001.1"/>
</dbReference>
<protein>
    <recommendedName>
        <fullName evidence="10">DNA 5'-3' helicase</fullName>
        <ecNumber evidence="10">5.6.2.3</ecNumber>
    </recommendedName>
</protein>
<evidence type="ECO:0000256" key="5">
    <source>
        <dbReference type="ARBA" id="ARBA00022801"/>
    </source>
</evidence>
<accession>A0ABR8V961</accession>
<evidence type="ECO:0000256" key="11">
    <source>
        <dbReference type="ARBA" id="ARBA00048954"/>
    </source>
</evidence>
<dbReference type="Pfam" id="PF00772">
    <property type="entry name" value="DnaB"/>
    <property type="match status" value="1"/>
</dbReference>
<dbReference type="EMBL" id="JACSPQ010000001">
    <property type="protein sequence ID" value="MBD8001300.1"/>
    <property type="molecule type" value="Genomic_DNA"/>
</dbReference>
<dbReference type="SUPFAM" id="SSF48024">
    <property type="entry name" value="N-terminal domain of DnaB helicase"/>
    <property type="match status" value="1"/>
</dbReference>
<evidence type="ECO:0000313" key="13">
    <source>
        <dbReference type="EMBL" id="MBD8001300.1"/>
    </source>
</evidence>
<evidence type="ECO:0000259" key="12">
    <source>
        <dbReference type="PROSITE" id="PS51199"/>
    </source>
</evidence>
<evidence type="ECO:0000256" key="2">
    <source>
        <dbReference type="ARBA" id="ARBA00022515"/>
    </source>
</evidence>
<evidence type="ECO:0000256" key="3">
    <source>
        <dbReference type="ARBA" id="ARBA00022705"/>
    </source>
</evidence>
<proteinExistence type="inferred from homology"/>
<keyword evidence="8" id="KW-0238">DNA-binding</keyword>
<reference evidence="13 14" key="1">
    <citation type="submission" date="2020-08" db="EMBL/GenBank/DDBJ databases">
        <title>A Genomic Blueprint of the Chicken Gut Microbiome.</title>
        <authorList>
            <person name="Gilroy R."/>
            <person name="Ravi A."/>
            <person name="Getino M."/>
            <person name="Pursley I."/>
            <person name="Horton D.L."/>
            <person name="Alikhan N.-F."/>
            <person name="Baker D."/>
            <person name="Gharbi K."/>
            <person name="Hall N."/>
            <person name="Watson M."/>
            <person name="Adriaenssens E.M."/>
            <person name="Foster-Nyarko E."/>
            <person name="Jarju S."/>
            <person name="Secka A."/>
            <person name="Antonio M."/>
            <person name="Oren A."/>
            <person name="Chaudhuri R."/>
            <person name="La Ragione R.M."/>
            <person name="Hildebrand F."/>
            <person name="Pallen M.J."/>
        </authorList>
    </citation>
    <scope>NUCLEOTIDE SEQUENCE [LARGE SCALE GENOMIC DNA]</scope>
    <source>
        <strain evidence="13 14">Sa1YUN3</strain>
    </source>
</reference>
<dbReference type="EC" id="5.6.2.3" evidence="10"/>
<evidence type="ECO:0000256" key="1">
    <source>
        <dbReference type="ARBA" id="ARBA00008428"/>
    </source>
</evidence>
<feature type="domain" description="SF4 helicase" evidence="12">
    <location>
        <begin position="173"/>
        <end position="443"/>
    </location>
</feature>
<dbReference type="InterPro" id="IPR007694">
    <property type="entry name" value="DNA_helicase_DnaB-like_C"/>
</dbReference>
<dbReference type="CDD" id="cd00984">
    <property type="entry name" value="DnaB_C"/>
    <property type="match status" value="1"/>
</dbReference>
<gene>
    <name evidence="13" type="ORF">H9626_03590</name>
</gene>
<keyword evidence="14" id="KW-1185">Reference proteome</keyword>
<dbReference type="PANTHER" id="PTHR30153:SF2">
    <property type="entry name" value="REPLICATIVE DNA HELICASE"/>
    <property type="match status" value="1"/>
</dbReference>
<keyword evidence="4" id="KW-0547">Nucleotide-binding</keyword>
<evidence type="ECO:0000256" key="8">
    <source>
        <dbReference type="ARBA" id="ARBA00023125"/>
    </source>
</evidence>
<dbReference type="PROSITE" id="PS51199">
    <property type="entry name" value="SF4_HELICASE"/>
    <property type="match status" value="1"/>
</dbReference>
<dbReference type="PANTHER" id="PTHR30153">
    <property type="entry name" value="REPLICATIVE DNA HELICASE DNAB"/>
    <property type="match status" value="1"/>
</dbReference>
<keyword evidence="3" id="KW-0235">DNA replication</keyword>
<comment type="catalytic activity">
    <reaction evidence="11">
        <text>ATP + H2O = ADP + phosphate + H(+)</text>
        <dbReference type="Rhea" id="RHEA:13065"/>
        <dbReference type="ChEBI" id="CHEBI:15377"/>
        <dbReference type="ChEBI" id="CHEBI:15378"/>
        <dbReference type="ChEBI" id="CHEBI:30616"/>
        <dbReference type="ChEBI" id="CHEBI:43474"/>
        <dbReference type="ChEBI" id="CHEBI:456216"/>
        <dbReference type="EC" id="5.6.2.3"/>
    </reaction>
</comment>
<comment type="similarity">
    <text evidence="1">Belongs to the helicase family. DnaB subfamily.</text>
</comment>
<dbReference type="Pfam" id="PF03796">
    <property type="entry name" value="DnaB_C"/>
    <property type="match status" value="1"/>
</dbReference>
<keyword evidence="5" id="KW-0378">Hydrolase</keyword>
<dbReference type="InterPro" id="IPR007693">
    <property type="entry name" value="DNA_helicase_DnaB-like_N"/>
</dbReference>
<keyword evidence="6 13" id="KW-0347">Helicase</keyword>
<evidence type="ECO:0000256" key="4">
    <source>
        <dbReference type="ARBA" id="ARBA00022741"/>
    </source>
</evidence>
<keyword evidence="2" id="KW-0639">Primosome</keyword>
<organism evidence="13 14">
    <name type="scientific">Phocaeicola faecium</name>
    <dbReference type="NCBI Taxonomy" id="2762213"/>
    <lineage>
        <taxon>Bacteria</taxon>
        <taxon>Pseudomonadati</taxon>
        <taxon>Bacteroidota</taxon>
        <taxon>Bacteroidia</taxon>
        <taxon>Bacteroidales</taxon>
        <taxon>Bacteroidaceae</taxon>
        <taxon>Phocaeicola</taxon>
    </lineage>
</organism>
<dbReference type="Proteomes" id="UP000616346">
    <property type="component" value="Unassembled WGS sequence"/>
</dbReference>
<evidence type="ECO:0000256" key="6">
    <source>
        <dbReference type="ARBA" id="ARBA00022806"/>
    </source>
</evidence>
<evidence type="ECO:0000256" key="10">
    <source>
        <dbReference type="ARBA" id="ARBA00044969"/>
    </source>
</evidence>
<dbReference type="InterPro" id="IPR036185">
    <property type="entry name" value="DNA_heli_DnaB-like_N_sf"/>
</dbReference>
<keyword evidence="9" id="KW-0413">Isomerase</keyword>
<dbReference type="InterPro" id="IPR027417">
    <property type="entry name" value="P-loop_NTPase"/>
</dbReference>
<dbReference type="GO" id="GO:0004386">
    <property type="term" value="F:helicase activity"/>
    <property type="evidence" value="ECO:0007669"/>
    <property type="project" value="UniProtKB-KW"/>
</dbReference>
<name>A0ABR8V961_9BACT</name>
<dbReference type="Gene3D" id="1.10.860.10">
    <property type="entry name" value="DNAb Helicase, Chain A"/>
    <property type="match status" value="1"/>
</dbReference>